<keyword evidence="9" id="KW-1185">Reference proteome</keyword>
<accession>A0AAW9RXK4</accession>
<evidence type="ECO:0000256" key="4">
    <source>
        <dbReference type="ARBA" id="ARBA00023136"/>
    </source>
</evidence>
<dbReference type="Pfam" id="PF07980">
    <property type="entry name" value="SusD_RagB"/>
    <property type="match status" value="1"/>
</dbReference>
<keyword evidence="4" id="KW-0472">Membrane</keyword>
<dbReference type="SUPFAM" id="SSF48452">
    <property type="entry name" value="TPR-like"/>
    <property type="match status" value="1"/>
</dbReference>
<dbReference type="InterPro" id="IPR012944">
    <property type="entry name" value="SusD_RagB_dom"/>
</dbReference>
<comment type="caution">
    <text evidence="8">The sequence shown here is derived from an EMBL/GenBank/DDBJ whole genome shotgun (WGS) entry which is preliminary data.</text>
</comment>
<proteinExistence type="inferred from homology"/>
<evidence type="ECO:0000256" key="5">
    <source>
        <dbReference type="ARBA" id="ARBA00023237"/>
    </source>
</evidence>
<dbReference type="Proteomes" id="UP001403385">
    <property type="component" value="Unassembled WGS sequence"/>
</dbReference>
<dbReference type="AlphaFoldDB" id="A0AAW9RXK4"/>
<evidence type="ECO:0000259" key="6">
    <source>
        <dbReference type="Pfam" id="PF07980"/>
    </source>
</evidence>
<comment type="subcellular location">
    <subcellularLocation>
        <location evidence="1">Cell outer membrane</location>
    </subcellularLocation>
</comment>
<keyword evidence="3" id="KW-0732">Signal</keyword>
<evidence type="ECO:0000256" key="3">
    <source>
        <dbReference type="ARBA" id="ARBA00022729"/>
    </source>
</evidence>
<dbReference type="EMBL" id="JBDKWZ010000003">
    <property type="protein sequence ID" value="MEN7547735.1"/>
    <property type="molecule type" value="Genomic_DNA"/>
</dbReference>
<dbReference type="CDD" id="cd08977">
    <property type="entry name" value="SusD"/>
    <property type="match status" value="1"/>
</dbReference>
<organism evidence="8 9">
    <name type="scientific">Rapidithrix thailandica</name>
    <dbReference type="NCBI Taxonomy" id="413964"/>
    <lineage>
        <taxon>Bacteria</taxon>
        <taxon>Pseudomonadati</taxon>
        <taxon>Bacteroidota</taxon>
        <taxon>Cytophagia</taxon>
        <taxon>Cytophagales</taxon>
        <taxon>Flammeovirgaceae</taxon>
        <taxon>Rapidithrix</taxon>
    </lineage>
</organism>
<feature type="domain" description="SusD-like N-terminal" evidence="7">
    <location>
        <begin position="60"/>
        <end position="220"/>
    </location>
</feature>
<evidence type="ECO:0000259" key="7">
    <source>
        <dbReference type="Pfam" id="PF14322"/>
    </source>
</evidence>
<evidence type="ECO:0000313" key="9">
    <source>
        <dbReference type="Proteomes" id="UP001403385"/>
    </source>
</evidence>
<dbReference type="GO" id="GO:0009279">
    <property type="term" value="C:cell outer membrane"/>
    <property type="evidence" value="ECO:0007669"/>
    <property type="project" value="UniProtKB-SubCell"/>
</dbReference>
<dbReference type="InterPro" id="IPR033985">
    <property type="entry name" value="SusD-like_N"/>
</dbReference>
<sequence>MKKLLKVTIVFLSSLLFTQCDDSLLDTYPQDQLGSELFWKTEADAVNAVNALYTKLPGISEMQWDMMSDIGHTNTTYDAKVTIERGEHNATLGYFDNLWDNGYAAIRAANYFLENIDKVKENEPDIDEDLLNRLKGEARFIRAFFYTRMVFLFGDIPLVTKTLDVSEGKTIGKNSSEEIWDFVEKEFSEIANWLPEAYSGENLGRITKGAAWAMKARAMLYAKRYTKAAEAAKSVMDLNVYGLYPEYENLFSYDAQNNTEVILDRQYAQDIANHNFFAAYAPKGMQGGVGVCPTLTLVDAYQTINGLAIDEDPLYDPLDPYANRDPRLGYSLFIPTFSDNVPGDELYNGIIYDPRPGSGTEDEVEVDYFRTKTGFNTKKYINREDKDDRGNGGTNFILIRYADVLLMYAEAKIEANQIDASVYAAINAVRQRNDVNLPEVSAGKSQEELRQILRHERMVELALEGLRFFDIRRWKIAHVVMQGPIEGMRYIKSGETEVQTLRYGGVERSFNPEKDYLFPVPQEEILLNENLKPQNPNY</sequence>
<name>A0AAW9RXK4_9BACT</name>
<dbReference type="Gene3D" id="1.25.40.390">
    <property type="match status" value="1"/>
</dbReference>
<dbReference type="RefSeq" id="WP_346820520.1">
    <property type="nucleotide sequence ID" value="NZ_JBDKWZ010000003.1"/>
</dbReference>
<gene>
    <name evidence="8" type="ORF">AAG747_07440</name>
</gene>
<protein>
    <submittedName>
        <fullName evidence="8">RagB/SusD family nutrient uptake outer membrane protein</fullName>
    </submittedName>
</protein>
<reference evidence="8 9" key="1">
    <citation type="submission" date="2024-04" db="EMBL/GenBank/DDBJ databases">
        <title>Novel genus in family Flammeovirgaceae.</title>
        <authorList>
            <person name="Nguyen T.H."/>
            <person name="Vuong T.Q."/>
            <person name="Le H."/>
            <person name="Kim S.-G."/>
        </authorList>
    </citation>
    <scope>NUCLEOTIDE SEQUENCE [LARGE SCALE GENOMIC DNA]</scope>
    <source>
        <strain evidence="8 9">JCM 23209</strain>
    </source>
</reference>
<keyword evidence="5" id="KW-0998">Cell outer membrane</keyword>
<dbReference type="InterPro" id="IPR011990">
    <property type="entry name" value="TPR-like_helical_dom_sf"/>
</dbReference>
<evidence type="ECO:0000256" key="1">
    <source>
        <dbReference type="ARBA" id="ARBA00004442"/>
    </source>
</evidence>
<evidence type="ECO:0000256" key="2">
    <source>
        <dbReference type="ARBA" id="ARBA00006275"/>
    </source>
</evidence>
<comment type="similarity">
    <text evidence="2">Belongs to the SusD family.</text>
</comment>
<feature type="domain" description="RagB/SusD" evidence="6">
    <location>
        <begin position="260"/>
        <end position="538"/>
    </location>
</feature>
<evidence type="ECO:0000313" key="8">
    <source>
        <dbReference type="EMBL" id="MEN7547735.1"/>
    </source>
</evidence>
<dbReference type="Pfam" id="PF14322">
    <property type="entry name" value="SusD-like_3"/>
    <property type="match status" value="1"/>
</dbReference>